<name>A0A1W1XGB1_9NEIS</name>
<feature type="domain" description="TssC1 N-terminal" evidence="1">
    <location>
        <begin position="68"/>
        <end position="368"/>
    </location>
</feature>
<dbReference type="OrthoDB" id="9764000at2"/>
<dbReference type="NCBIfam" id="TIGR03355">
    <property type="entry name" value="VI_chp_2"/>
    <property type="match status" value="1"/>
</dbReference>
<accession>A0A1W1XGB1</accession>
<protein>
    <submittedName>
        <fullName evidence="3">Type VI secretion system protein ImpC</fullName>
    </submittedName>
</protein>
<evidence type="ECO:0000313" key="3">
    <source>
        <dbReference type="EMBL" id="SMC22867.1"/>
    </source>
</evidence>
<evidence type="ECO:0000313" key="4">
    <source>
        <dbReference type="Proteomes" id="UP000192761"/>
    </source>
</evidence>
<feature type="domain" description="TssC1 C-terminal" evidence="2">
    <location>
        <begin position="378"/>
        <end position="488"/>
    </location>
</feature>
<keyword evidence="4" id="KW-1185">Reference proteome</keyword>
<dbReference type="STRING" id="1121001.SAMN02745857_01495"/>
<sequence length="493" mass="54140">MSEAQQAAGAEGAQAAEGSLLDSIIDETRVARSDTEKERAKDLISGFVNEVLSGTVTVSKDLIASIEKRIAEIDGVLSKQLSAIMHNDEFQKLEASWRGLHYLVHQSETGTGLKINLLNASKKDLIKDFKGAAEFDQSALFKKIYEEEYGTFGGAPFAALVGDYEFGNHPEDMYLLEEVSHVAAAAHAPFFSAANAGMFGLDSLTELSKPRDLAKGFDTVEYAKWKSFRNSEDSRYVGLTLPHVLGRLPYGSATVPVEAFNFEEDVSGKEHDKYLWVNASYALGTRLTNAYAKYGWCAAIRGVEGGGLVEGLPTHTFTTDDGEVALKCPTELAITDRREKELADLGFIPLVHCKGTDYAAFFSTQSVQKAKEYDTDAANANARLSNQLQYIMATSRFAHYLKSMVRDKVGSFMTRGECEQFLGRWINNYVVGSDDAGQEIKAKYPLREARVDVSEIPGKPGFYKAVAYLKPHFQLEGLTASLRLVADLPPPAK</sequence>
<dbReference type="AlphaFoldDB" id="A0A1W1XGB1"/>
<dbReference type="Pfam" id="PF18945">
    <property type="entry name" value="VipB_2"/>
    <property type="match status" value="1"/>
</dbReference>
<dbReference type="InterPro" id="IPR010269">
    <property type="entry name" value="T6SS_TssC-like"/>
</dbReference>
<evidence type="ECO:0000259" key="2">
    <source>
        <dbReference type="Pfam" id="PF18945"/>
    </source>
</evidence>
<dbReference type="Pfam" id="PF05943">
    <property type="entry name" value="VipB"/>
    <property type="match status" value="1"/>
</dbReference>
<organism evidence="3 4">
    <name type="scientific">Andreprevotia lacus DSM 23236</name>
    <dbReference type="NCBI Taxonomy" id="1121001"/>
    <lineage>
        <taxon>Bacteria</taxon>
        <taxon>Pseudomonadati</taxon>
        <taxon>Pseudomonadota</taxon>
        <taxon>Betaproteobacteria</taxon>
        <taxon>Neisseriales</taxon>
        <taxon>Chitinibacteraceae</taxon>
        <taxon>Andreprevotia</taxon>
    </lineage>
</organism>
<dbReference type="Proteomes" id="UP000192761">
    <property type="component" value="Unassembled WGS sequence"/>
</dbReference>
<dbReference type="EMBL" id="FWXD01000007">
    <property type="protein sequence ID" value="SMC22867.1"/>
    <property type="molecule type" value="Genomic_DNA"/>
</dbReference>
<dbReference type="PANTHER" id="PTHR35565">
    <property type="entry name" value="CYTOPLASMIC PROTEIN-RELATED"/>
    <property type="match status" value="1"/>
</dbReference>
<dbReference type="RefSeq" id="WP_084090163.1">
    <property type="nucleotide sequence ID" value="NZ_FWXD01000007.1"/>
</dbReference>
<gene>
    <name evidence="3" type="ORF">SAMN02745857_01495</name>
</gene>
<proteinExistence type="predicted"/>
<evidence type="ECO:0000259" key="1">
    <source>
        <dbReference type="Pfam" id="PF05943"/>
    </source>
</evidence>
<reference evidence="3 4" key="1">
    <citation type="submission" date="2017-04" db="EMBL/GenBank/DDBJ databases">
        <authorList>
            <person name="Afonso C.L."/>
            <person name="Miller P.J."/>
            <person name="Scott M.A."/>
            <person name="Spackman E."/>
            <person name="Goraichik I."/>
            <person name="Dimitrov K.M."/>
            <person name="Suarez D.L."/>
            <person name="Swayne D.E."/>
        </authorList>
    </citation>
    <scope>NUCLEOTIDE SEQUENCE [LARGE SCALE GENOMIC DNA]</scope>
    <source>
        <strain evidence="3 4">DSM 23236</strain>
    </source>
</reference>
<dbReference type="PANTHER" id="PTHR35565:SF3">
    <property type="entry name" value="TYPE VI SECRETION SYSTEM SHEATH PROTEIN TSSC1"/>
    <property type="match status" value="1"/>
</dbReference>
<dbReference type="InterPro" id="IPR044032">
    <property type="entry name" value="TssC1_C"/>
</dbReference>
<dbReference type="InterPro" id="IPR044031">
    <property type="entry name" value="TssC1_N"/>
</dbReference>